<protein>
    <submittedName>
        <fullName evidence="1">DUF3141 domain-containing protein</fullName>
    </submittedName>
</protein>
<dbReference type="Proteomes" id="UP000253772">
    <property type="component" value="Chromosome c1"/>
</dbReference>
<dbReference type="AlphaFoldDB" id="A0A482IP18"/>
<dbReference type="Gene3D" id="3.40.50.1820">
    <property type="entry name" value="alpha/beta hydrolase"/>
    <property type="match status" value="1"/>
</dbReference>
<dbReference type="PANTHER" id="PTHR36837">
    <property type="entry name" value="POLY(3-HYDROXYALKANOATE) POLYMERASE SUBUNIT PHAC"/>
    <property type="match status" value="1"/>
</dbReference>
<organism evidence="1 2">
    <name type="scientific">Cupriavidus metallidurans</name>
    <dbReference type="NCBI Taxonomy" id="119219"/>
    <lineage>
        <taxon>Bacteria</taxon>
        <taxon>Pseudomonadati</taxon>
        <taxon>Pseudomonadota</taxon>
        <taxon>Betaproteobacteria</taxon>
        <taxon>Burkholderiales</taxon>
        <taxon>Burkholderiaceae</taxon>
        <taxon>Cupriavidus</taxon>
    </lineage>
</organism>
<dbReference type="PANTHER" id="PTHR36837:SF2">
    <property type="entry name" value="POLY(3-HYDROXYALKANOATE) POLYMERASE SUBUNIT PHAC"/>
    <property type="match status" value="1"/>
</dbReference>
<name>A0A482IP18_9BURK</name>
<dbReference type="InterPro" id="IPR029058">
    <property type="entry name" value="AB_hydrolase_fold"/>
</dbReference>
<dbReference type="SUPFAM" id="SSF53474">
    <property type="entry name" value="alpha/beta-Hydrolases"/>
    <property type="match status" value="1"/>
</dbReference>
<proteinExistence type="predicted"/>
<dbReference type="OrthoDB" id="7231451at2"/>
<dbReference type="InterPro" id="IPR051321">
    <property type="entry name" value="PHA/PHB_synthase"/>
</dbReference>
<gene>
    <name evidence="1" type="ORF">DDF84_002830</name>
</gene>
<evidence type="ECO:0000313" key="1">
    <source>
        <dbReference type="EMBL" id="QBP08754.1"/>
    </source>
</evidence>
<dbReference type="Pfam" id="PF11339">
    <property type="entry name" value="DUF3141"/>
    <property type="match status" value="1"/>
</dbReference>
<dbReference type="EMBL" id="CP037900">
    <property type="protein sequence ID" value="QBP08754.1"/>
    <property type="molecule type" value="Genomic_DNA"/>
</dbReference>
<reference evidence="1 2" key="1">
    <citation type="submission" date="2019-03" db="EMBL/GenBank/DDBJ databases">
        <title>Comparative insights into the high quality Complete genome sequence of highly metal resistant Cupriavidus metallidurans strain BS1 isolated from a gold-copper mine.</title>
        <authorList>
            <person name="Mazhar H.S."/>
            <person name="Rensing C."/>
        </authorList>
    </citation>
    <scope>NUCLEOTIDE SEQUENCE [LARGE SCALE GENOMIC DNA]</scope>
    <source>
        <strain evidence="1 2">BS1</strain>
    </source>
</reference>
<accession>A0A482IP18</accession>
<dbReference type="InterPro" id="IPR024501">
    <property type="entry name" value="DUF3141"/>
</dbReference>
<dbReference type="RefSeq" id="WP_024569027.1">
    <property type="nucleotide sequence ID" value="NZ_CP037900.1"/>
</dbReference>
<sequence length="754" mass="83615">MTARQPTAVTSTAEAPSPAATALAGFLPPVPPTAIAHAAWEYGLDAWQRSILFLDILRQRGNETAEHERGGMPPVLVFDYEVLIDGRDLPTPVNYALVRIVPPEGQPTDPAKRPFVVMDPRAGHGPGIGGFKSDSEIGNALRGGHPCYFITFFRDPCPGQTIEDVARTEGLFLQAVAERHPDAPGKPFVVGNCQAGWALLMLAAAAPEVTGPILLAGAPVAYWSGVRGKNPMRYSGGLLGGTWLASLAADLGNGRFDGAWLVQNFEKLDPANTFWSKLYNVYAKADTEGPRFLEFERWWGGHFLMNRGEIDWIVQNLFVGNHLTAGEVRSNDGKTVIDLRNVRSPVIVFASWGDNITPPQQALNWIPDLYANVDEIVANDQTIVYCLHPSIGHLGIFVSGSVANKEHSELFCALDLIDVLPPGLYEAKIDDIAPGTSHKDLIEGRYMVRFERRTIDDILALDDGRDDELPFQVVRRVAEINQHLYDTFASPFLRAMSNESMAEVIRAVHPTRLERSLEGDTNPWMQWVSAMAPAVREARQPVSPDNPFLAMQTAISDQIVRSLDLYRDMRDAWQEQAFWSIYATPWLPALFGMKVDTERAESPAVTALRTEVAELRRREALSRIGEGTLVDGFLRILAYVTGGKSAIEERPFNLLRKLAVENPPDERFTLAEFKDAVRRQSYVVSLDPEAALRTLPQLVPDMKERRRVMVLAHRVLTVGGPLEGEWMERYRKVADVMGTDHGKATREADADAKT</sequence>
<evidence type="ECO:0000313" key="2">
    <source>
        <dbReference type="Proteomes" id="UP000253772"/>
    </source>
</evidence>